<feature type="coiled-coil region" evidence="1">
    <location>
        <begin position="87"/>
        <end position="114"/>
    </location>
</feature>
<keyword evidence="3" id="KW-1185">Reference proteome</keyword>
<gene>
    <name evidence="2" type="ORF">ASIM_LOCUS8310</name>
</gene>
<reference evidence="4" key="1">
    <citation type="submission" date="2017-02" db="UniProtKB">
        <authorList>
            <consortium name="WormBaseParasite"/>
        </authorList>
    </citation>
    <scope>IDENTIFICATION</scope>
</reference>
<reference evidence="2 3" key="2">
    <citation type="submission" date="2018-11" db="EMBL/GenBank/DDBJ databases">
        <authorList>
            <consortium name="Pathogen Informatics"/>
        </authorList>
    </citation>
    <scope>NUCLEOTIDE SEQUENCE [LARGE SCALE GENOMIC DNA]</scope>
</reference>
<protein>
    <submittedName>
        <fullName evidence="4">DUF148 domain-containing protein</fullName>
    </submittedName>
</protein>
<accession>A0A0M3JLM3</accession>
<dbReference type="AlphaFoldDB" id="A0A0M3JLM3"/>
<dbReference type="Proteomes" id="UP000267096">
    <property type="component" value="Unassembled WGS sequence"/>
</dbReference>
<evidence type="ECO:0000313" key="3">
    <source>
        <dbReference type="Proteomes" id="UP000267096"/>
    </source>
</evidence>
<dbReference type="WBParaSite" id="ASIM_0000855401-mRNA-1">
    <property type="protein sequence ID" value="ASIM_0000855401-mRNA-1"/>
    <property type="gene ID" value="ASIM_0000855401"/>
</dbReference>
<evidence type="ECO:0000313" key="2">
    <source>
        <dbReference type="EMBL" id="VDK31305.1"/>
    </source>
</evidence>
<name>A0A0M3JLM3_ANISI</name>
<evidence type="ECO:0000313" key="4">
    <source>
        <dbReference type="WBParaSite" id="ASIM_0000855401-mRNA-1"/>
    </source>
</evidence>
<proteinExistence type="predicted"/>
<dbReference type="EMBL" id="UYRR01022204">
    <property type="protein sequence ID" value="VDK31305.1"/>
    <property type="molecule type" value="Genomic_DNA"/>
</dbReference>
<evidence type="ECO:0000256" key="1">
    <source>
        <dbReference type="SAM" id="Coils"/>
    </source>
</evidence>
<sequence>MKILGEEKILKASQMVFVESLPDETKKKFMEISFDKGLTPQEQIIEYDKVAKTLSEKNQRFYENIKHQLLKRDADRAETIAKLDPKSRETIQKLEKIDQQVQQLFREAKNKKQVIESIKFISSLFTFPHFY</sequence>
<keyword evidence="1" id="KW-0175">Coiled coil</keyword>
<dbReference type="OrthoDB" id="10541020at2759"/>
<organism evidence="4">
    <name type="scientific">Anisakis simplex</name>
    <name type="common">Herring worm</name>
    <dbReference type="NCBI Taxonomy" id="6269"/>
    <lineage>
        <taxon>Eukaryota</taxon>
        <taxon>Metazoa</taxon>
        <taxon>Ecdysozoa</taxon>
        <taxon>Nematoda</taxon>
        <taxon>Chromadorea</taxon>
        <taxon>Rhabditida</taxon>
        <taxon>Spirurina</taxon>
        <taxon>Ascaridomorpha</taxon>
        <taxon>Ascaridoidea</taxon>
        <taxon>Anisakidae</taxon>
        <taxon>Anisakis</taxon>
        <taxon>Anisakis simplex complex</taxon>
    </lineage>
</organism>